<keyword evidence="9" id="KW-0175">Coiled coil</keyword>
<evidence type="ECO:0000256" key="10">
    <source>
        <dbReference type="ARBA" id="ARBA00038002"/>
    </source>
</evidence>
<dbReference type="PROSITE" id="PS51194">
    <property type="entry name" value="HELICASE_CTER"/>
    <property type="match status" value="1"/>
</dbReference>
<dbReference type="AlphaFoldDB" id="A0A9W8ACA8"/>
<evidence type="ECO:0000256" key="6">
    <source>
        <dbReference type="ARBA" id="ARBA00022806"/>
    </source>
</evidence>
<accession>A0A9W8ACA8</accession>
<evidence type="ECO:0000256" key="8">
    <source>
        <dbReference type="ARBA" id="ARBA00022884"/>
    </source>
</evidence>
<keyword evidence="17" id="KW-1185">Reference proteome</keyword>
<dbReference type="InterPro" id="IPR056330">
    <property type="entry name" value="CTT_SPB4"/>
</dbReference>
<comment type="similarity">
    <text evidence="10">Belongs to the DEAD box helicase family. DDX55/SPB4 subfamily.</text>
</comment>
<dbReference type="PANTHER" id="PTHR24031">
    <property type="entry name" value="RNA HELICASE"/>
    <property type="match status" value="1"/>
</dbReference>
<keyword evidence="6 11" id="KW-0347">Helicase</keyword>
<evidence type="ECO:0000256" key="4">
    <source>
        <dbReference type="ARBA" id="ARBA00022741"/>
    </source>
</evidence>
<dbReference type="InterPro" id="IPR014001">
    <property type="entry name" value="Helicase_ATP-bd"/>
</dbReference>
<feature type="region of interest" description="Disordered" evidence="13">
    <location>
        <begin position="541"/>
        <end position="622"/>
    </location>
</feature>
<dbReference type="InterPro" id="IPR011545">
    <property type="entry name" value="DEAD/DEAH_box_helicase_dom"/>
</dbReference>
<evidence type="ECO:0000256" key="1">
    <source>
        <dbReference type="ARBA" id="ARBA00004604"/>
    </source>
</evidence>
<dbReference type="GO" id="GO:0003724">
    <property type="term" value="F:RNA helicase activity"/>
    <property type="evidence" value="ECO:0007669"/>
    <property type="project" value="UniProtKB-EC"/>
</dbReference>
<keyword evidence="3" id="KW-0698">rRNA processing</keyword>
<dbReference type="SUPFAM" id="SSF52540">
    <property type="entry name" value="P-loop containing nucleoside triphosphate hydrolases"/>
    <property type="match status" value="1"/>
</dbReference>
<reference evidence="16" key="1">
    <citation type="submission" date="2022-07" db="EMBL/GenBank/DDBJ databases">
        <title>Phylogenomic reconstructions and comparative analyses of Kickxellomycotina fungi.</title>
        <authorList>
            <person name="Reynolds N.K."/>
            <person name="Stajich J.E."/>
            <person name="Barry K."/>
            <person name="Grigoriev I.V."/>
            <person name="Crous P."/>
            <person name="Smith M.E."/>
        </authorList>
    </citation>
    <scope>NUCLEOTIDE SEQUENCE</scope>
    <source>
        <strain evidence="16">RSA 861</strain>
    </source>
</reference>
<dbReference type="EMBL" id="JANBPT010000268">
    <property type="protein sequence ID" value="KAJ1924524.1"/>
    <property type="molecule type" value="Genomic_DNA"/>
</dbReference>
<keyword evidence="7 11" id="KW-0067">ATP-binding</keyword>
<organism evidence="16 17">
    <name type="scientific">Tieghemiomyces parasiticus</name>
    <dbReference type="NCBI Taxonomy" id="78921"/>
    <lineage>
        <taxon>Eukaryota</taxon>
        <taxon>Fungi</taxon>
        <taxon>Fungi incertae sedis</taxon>
        <taxon>Zoopagomycota</taxon>
        <taxon>Kickxellomycotina</taxon>
        <taxon>Dimargaritomycetes</taxon>
        <taxon>Dimargaritales</taxon>
        <taxon>Dimargaritaceae</taxon>
        <taxon>Tieghemiomyces</taxon>
    </lineage>
</organism>
<evidence type="ECO:0000313" key="17">
    <source>
        <dbReference type="Proteomes" id="UP001150569"/>
    </source>
</evidence>
<evidence type="ECO:0000256" key="3">
    <source>
        <dbReference type="ARBA" id="ARBA00022552"/>
    </source>
</evidence>
<dbReference type="Pfam" id="PF00271">
    <property type="entry name" value="Helicase_C"/>
    <property type="match status" value="1"/>
</dbReference>
<dbReference type="GO" id="GO:0005524">
    <property type="term" value="F:ATP binding"/>
    <property type="evidence" value="ECO:0007669"/>
    <property type="project" value="UniProtKB-UniRule"/>
</dbReference>
<dbReference type="GO" id="GO:0006364">
    <property type="term" value="P:rRNA processing"/>
    <property type="evidence" value="ECO:0007669"/>
    <property type="project" value="UniProtKB-KW"/>
</dbReference>
<dbReference type="Gene3D" id="3.40.50.300">
    <property type="entry name" value="P-loop containing nucleotide triphosphate hydrolases"/>
    <property type="match status" value="2"/>
</dbReference>
<dbReference type="SMART" id="SM01178">
    <property type="entry name" value="DUF4217"/>
    <property type="match status" value="1"/>
</dbReference>
<protein>
    <recommendedName>
        <fullName evidence="12">ATP-dependent RNA helicase</fullName>
        <ecNumber evidence="12">3.6.4.13</ecNumber>
    </recommendedName>
</protein>
<comment type="subcellular location">
    <subcellularLocation>
        <location evidence="1">Nucleus</location>
        <location evidence="1">Nucleolus</location>
    </subcellularLocation>
</comment>
<evidence type="ECO:0000256" key="9">
    <source>
        <dbReference type="ARBA" id="ARBA00023054"/>
    </source>
</evidence>
<keyword evidence="5 11" id="KW-0378">Hydrolase</keyword>
<evidence type="ECO:0000313" key="16">
    <source>
        <dbReference type="EMBL" id="KAJ1924524.1"/>
    </source>
</evidence>
<comment type="function">
    <text evidence="12">RNA helicase.</text>
</comment>
<dbReference type="PROSITE" id="PS51192">
    <property type="entry name" value="HELICASE_ATP_BIND_1"/>
    <property type="match status" value="1"/>
</dbReference>
<dbReference type="SMART" id="SM00490">
    <property type="entry name" value="HELICc"/>
    <property type="match status" value="1"/>
</dbReference>
<evidence type="ECO:0000256" key="2">
    <source>
        <dbReference type="ARBA" id="ARBA00022517"/>
    </source>
</evidence>
<comment type="domain">
    <text evidence="12">The Q motif is unique to and characteristic of the DEAD box family of RNA helicases and controls ATP binding and hydrolysis.</text>
</comment>
<feature type="compositionally biased region" description="Basic and acidic residues" evidence="13">
    <location>
        <begin position="639"/>
        <end position="650"/>
    </location>
</feature>
<dbReference type="PROSITE" id="PS00039">
    <property type="entry name" value="DEAD_ATP_HELICASE"/>
    <property type="match status" value="1"/>
</dbReference>
<name>A0A9W8ACA8_9FUNG</name>
<feature type="compositionally biased region" description="Basic residues" evidence="13">
    <location>
        <begin position="574"/>
        <end position="583"/>
    </location>
</feature>
<dbReference type="CDD" id="cd18787">
    <property type="entry name" value="SF2_C_DEAD"/>
    <property type="match status" value="1"/>
</dbReference>
<dbReference type="InterPro" id="IPR025313">
    <property type="entry name" value="SPB4-like_CTE"/>
</dbReference>
<keyword evidence="2" id="KW-0690">Ribosome biogenesis</keyword>
<dbReference type="OrthoDB" id="7396459at2759"/>
<dbReference type="EC" id="3.6.4.13" evidence="12"/>
<evidence type="ECO:0000256" key="12">
    <source>
        <dbReference type="RuleBase" id="RU365068"/>
    </source>
</evidence>
<keyword evidence="4 11" id="KW-0547">Nucleotide-binding</keyword>
<dbReference type="Pfam" id="PF23681">
    <property type="entry name" value="CTT_SPB4"/>
    <property type="match status" value="1"/>
</dbReference>
<evidence type="ECO:0000256" key="11">
    <source>
        <dbReference type="RuleBase" id="RU000492"/>
    </source>
</evidence>
<dbReference type="SMART" id="SM00487">
    <property type="entry name" value="DEXDc"/>
    <property type="match status" value="1"/>
</dbReference>
<evidence type="ECO:0000259" key="15">
    <source>
        <dbReference type="PROSITE" id="PS51194"/>
    </source>
</evidence>
<proteinExistence type="inferred from homology"/>
<dbReference type="Pfam" id="PF13959">
    <property type="entry name" value="CTE_SPB4"/>
    <property type="match status" value="1"/>
</dbReference>
<evidence type="ECO:0000259" key="14">
    <source>
        <dbReference type="PROSITE" id="PS51192"/>
    </source>
</evidence>
<evidence type="ECO:0000256" key="13">
    <source>
        <dbReference type="SAM" id="MobiDB-lite"/>
    </source>
</evidence>
<dbReference type="GO" id="GO:0005730">
    <property type="term" value="C:nucleolus"/>
    <property type="evidence" value="ECO:0007669"/>
    <property type="project" value="UniProtKB-SubCell"/>
</dbReference>
<evidence type="ECO:0000256" key="7">
    <source>
        <dbReference type="ARBA" id="ARBA00022840"/>
    </source>
</evidence>
<comment type="caution">
    <text evidence="16">The sequence shown here is derived from an EMBL/GenBank/DDBJ whole genome shotgun (WGS) entry which is preliminary data.</text>
</comment>
<feature type="domain" description="Helicase ATP-binding" evidence="14">
    <location>
        <begin position="44"/>
        <end position="238"/>
    </location>
</feature>
<feature type="compositionally biased region" description="Basic and acidic residues" evidence="13">
    <location>
        <begin position="584"/>
        <end position="593"/>
    </location>
</feature>
<dbReference type="Pfam" id="PF00270">
    <property type="entry name" value="DEAD"/>
    <property type="match status" value="1"/>
</dbReference>
<comment type="catalytic activity">
    <reaction evidence="12">
        <text>ATP + H2O = ADP + phosphate + H(+)</text>
        <dbReference type="Rhea" id="RHEA:13065"/>
        <dbReference type="ChEBI" id="CHEBI:15377"/>
        <dbReference type="ChEBI" id="CHEBI:15378"/>
        <dbReference type="ChEBI" id="CHEBI:30616"/>
        <dbReference type="ChEBI" id="CHEBI:43474"/>
        <dbReference type="ChEBI" id="CHEBI:456216"/>
        <dbReference type="EC" id="3.6.4.13"/>
    </reaction>
</comment>
<dbReference type="InterPro" id="IPR000629">
    <property type="entry name" value="RNA-helicase_DEAD-box_CS"/>
</dbReference>
<feature type="region of interest" description="Disordered" evidence="13">
    <location>
        <begin position="638"/>
        <end position="657"/>
    </location>
</feature>
<dbReference type="InterPro" id="IPR001650">
    <property type="entry name" value="Helicase_C-like"/>
</dbReference>
<dbReference type="GO" id="GO:0016787">
    <property type="term" value="F:hydrolase activity"/>
    <property type="evidence" value="ECO:0007669"/>
    <property type="project" value="UniProtKB-KW"/>
</dbReference>
<dbReference type="InterPro" id="IPR027417">
    <property type="entry name" value="P-loop_NTPase"/>
</dbReference>
<sequence length="657" mass="74208">MSASAVPAFAGSWDQVQTALAPSLQQAVAALEFKEMTPVQAATIPQLLRNRDVVVEAVTGSGKTLAFVIPLLQILMRREHAFKPNEIGAIIISPTRELTVQIHQVLTHFLSFQQVPHDSRRYLRHQLMIGGKTRLADDVAKYRRIQPQILVGTPGRLEDFLLGKGGVGGVGQLGASLREFEILILDEADRLLDMGFSTSISNIFTVLPKQRRTGLFSATLTEAVSELTHAGLRNPARIEVKVENTKSHSEQRTPSQLSIRYIRCFAHQKLAQLVRLLQRANGRKVIVYFSTCAGVDYFYALLKEYPGLNSVPMVALHGQLEPRQRTQAYRRFVNLAPDEGAVLMCTDVASRGLDIPEVDMVIQFDPPQDPKVFSHRCGRTARAGRSGQAYVFLNWGREETYIDFLAIRKIPMQSHPYIEDPDATNTLTTEENDLGDTIVVTDPASDRLLADLRAVVMRDRALYEKGMRGFVSNVRSYSKHDANYIFRLKDLDLGKAAQGYALLRLPRMPEINADKVEFTPVECDLDTLAYADPVLEKKRQEKLAERAARDEGPKKKYHPNAPWSQKKEALDRRHERRERKEHKRALQLEERKRQNPPAKRFGALVPDDLAGDSGNDDDTDDLVAMQREERLYKKLRRQGVSDKEIRRQVGGDDLEDF</sequence>
<feature type="domain" description="Helicase C-terminal" evidence="15">
    <location>
        <begin position="269"/>
        <end position="435"/>
    </location>
</feature>
<gene>
    <name evidence="16" type="primary">SPB4</name>
    <name evidence="16" type="ORF">IWQ60_005139</name>
</gene>
<feature type="compositionally biased region" description="Basic and acidic residues" evidence="13">
    <location>
        <begin position="541"/>
        <end position="554"/>
    </location>
</feature>
<evidence type="ECO:0000256" key="5">
    <source>
        <dbReference type="ARBA" id="ARBA00022801"/>
    </source>
</evidence>
<keyword evidence="8 12" id="KW-0694">RNA-binding</keyword>
<dbReference type="GO" id="GO:0003723">
    <property type="term" value="F:RNA binding"/>
    <property type="evidence" value="ECO:0007669"/>
    <property type="project" value="UniProtKB-UniRule"/>
</dbReference>
<dbReference type="CDD" id="cd17960">
    <property type="entry name" value="DEADc_DDX55"/>
    <property type="match status" value="1"/>
</dbReference>
<dbReference type="Proteomes" id="UP001150569">
    <property type="component" value="Unassembled WGS sequence"/>
</dbReference>